<gene>
    <name evidence="1" type="ORF">DYH56_11995</name>
</gene>
<comment type="caution">
    <text evidence="1">The sequence shown here is derived from an EMBL/GenBank/DDBJ whole genome shotgun (WGS) entry which is preliminary data.</text>
</comment>
<evidence type="ECO:0000313" key="2">
    <source>
        <dbReference type="Proteomes" id="UP000263486"/>
    </source>
</evidence>
<organism evidence="1 2">
    <name type="scientific">Psychrilyobacter piezotolerans</name>
    <dbReference type="NCBI Taxonomy" id="2293438"/>
    <lineage>
        <taxon>Bacteria</taxon>
        <taxon>Fusobacteriati</taxon>
        <taxon>Fusobacteriota</taxon>
        <taxon>Fusobacteriia</taxon>
        <taxon>Fusobacteriales</taxon>
        <taxon>Fusobacteriaceae</taxon>
        <taxon>Psychrilyobacter</taxon>
    </lineage>
</organism>
<accession>A0ABX9KF07</accession>
<evidence type="ECO:0000313" key="1">
    <source>
        <dbReference type="EMBL" id="REI40161.1"/>
    </source>
</evidence>
<protein>
    <submittedName>
        <fullName evidence="1">WYL domain-containing protein</fullName>
    </submittedName>
</protein>
<dbReference type="RefSeq" id="WP_114643109.1">
    <property type="nucleotide sequence ID" value="NZ_JAACIO010000023.1"/>
</dbReference>
<dbReference type="PANTHER" id="PTHR34580">
    <property type="match status" value="1"/>
</dbReference>
<dbReference type="PANTHER" id="PTHR34580:SF1">
    <property type="entry name" value="PROTEIN PAFC"/>
    <property type="match status" value="1"/>
</dbReference>
<reference evidence="1 2" key="1">
    <citation type="submission" date="2018-08" db="EMBL/GenBank/DDBJ databases">
        <title>Draft genome sequence of Psychrilyobacter sp. strain SD5 isolated from Black Sea water.</title>
        <authorList>
            <person name="Yadav S."/>
            <person name="Villanueva L."/>
            <person name="Damste J.S.S."/>
        </authorList>
    </citation>
    <scope>NUCLEOTIDE SEQUENCE [LARGE SCALE GENOMIC DNA]</scope>
    <source>
        <strain evidence="1 2">SD5</strain>
    </source>
</reference>
<dbReference type="EMBL" id="QUAJ01000023">
    <property type="protein sequence ID" value="REI40161.1"/>
    <property type="molecule type" value="Genomic_DNA"/>
</dbReference>
<keyword evidence="2" id="KW-1185">Reference proteome</keyword>
<proteinExistence type="predicted"/>
<dbReference type="Proteomes" id="UP000263486">
    <property type="component" value="Unassembled WGS sequence"/>
</dbReference>
<sequence>MKKIRVTIPKYMGDILKYDAVEFGLSKNYLLNYLVKNYSLLREKDIPVLEGEKEIVQFNLNKENEDFYREVYNRSEFETEASFIRTLIYGYISQSKVIRERFIFKKLIGKIQRGIKDKKKIKIKFETAEKIVSPYNILYSSMEVSNYLFCYSEEDQNYKNYRLCNIKYVYILDENSYTGDTEYLRKVREDFDPFLSYGLPVEIRLSERGQEKYDRIKTNRPKLIEKLDDRWIVEGSQEKIKRYFAYFMSDAEIISPMNLREWFFEEAKKMIEMYG</sequence>
<dbReference type="InterPro" id="IPR051534">
    <property type="entry name" value="CBASS_pafABC_assoc_protein"/>
</dbReference>
<dbReference type="PROSITE" id="PS52050">
    <property type="entry name" value="WYL"/>
    <property type="match status" value="1"/>
</dbReference>
<name>A0ABX9KF07_9FUSO</name>